<name>A0A6B0SSX1_9EURY</name>
<sequence length="71" mass="7918">MSLIGSCDDCGAGGVQLRYKPDVPHENQTRPSICQRCRDERAHMLEEQGQQNERPVSPHAAPPWAEMEGSE</sequence>
<dbReference type="AlphaFoldDB" id="A0A6B0SSX1"/>
<feature type="region of interest" description="Disordered" evidence="1">
    <location>
        <begin position="41"/>
        <end position="71"/>
    </location>
</feature>
<reference evidence="2 3" key="1">
    <citation type="submission" date="2019-12" db="EMBL/GenBank/DDBJ databases">
        <title>Isolation and characterization of three novel carbon monoxide-oxidizing members of Halobacteria from salione crusts and soils.</title>
        <authorList>
            <person name="Myers M.R."/>
            <person name="King G.M."/>
        </authorList>
    </citation>
    <scope>NUCLEOTIDE SEQUENCE [LARGE SCALE GENOMIC DNA]</scope>
    <source>
        <strain evidence="2 3">PCN9</strain>
    </source>
</reference>
<protein>
    <submittedName>
        <fullName evidence="2">Uncharacterized protein</fullName>
    </submittedName>
</protein>
<comment type="caution">
    <text evidence="2">The sequence shown here is derived from an EMBL/GenBank/DDBJ whole genome shotgun (WGS) entry which is preliminary data.</text>
</comment>
<dbReference type="RefSeq" id="WP_201293072.1">
    <property type="nucleotide sequence ID" value="NZ_WUUU01000207.1"/>
</dbReference>
<dbReference type="Proteomes" id="UP000471521">
    <property type="component" value="Unassembled WGS sequence"/>
</dbReference>
<gene>
    <name evidence="2" type="ORF">GRX66_16615</name>
</gene>
<evidence type="ECO:0000313" key="2">
    <source>
        <dbReference type="EMBL" id="MXR22132.1"/>
    </source>
</evidence>
<evidence type="ECO:0000256" key="1">
    <source>
        <dbReference type="SAM" id="MobiDB-lite"/>
    </source>
</evidence>
<evidence type="ECO:0000313" key="3">
    <source>
        <dbReference type="Proteomes" id="UP000471521"/>
    </source>
</evidence>
<proteinExistence type="predicted"/>
<accession>A0A6B0SSX1</accession>
<keyword evidence="3" id="KW-1185">Reference proteome</keyword>
<organism evidence="2 3">
    <name type="scientific">Halobacterium bonnevillei</name>
    <dbReference type="NCBI Taxonomy" id="2692200"/>
    <lineage>
        <taxon>Archaea</taxon>
        <taxon>Methanobacteriati</taxon>
        <taxon>Methanobacteriota</taxon>
        <taxon>Stenosarchaea group</taxon>
        <taxon>Halobacteria</taxon>
        <taxon>Halobacteriales</taxon>
        <taxon>Halobacteriaceae</taxon>
        <taxon>Halobacterium</taxon>
    </lineage>
</organism>
<dbReference type="EMBL" id="WUUU01000207">
    <property type="protein sequence ID" value="MXR22132.1"/>
    <property type="molecule type" value="Genomic_DNA"/>
</dbReference>
<dbReference type="OrthoDB" id="159119at2157"/>